<sequence>YSWVNKFGVFAGAGYLDVHFFKAYEEGVTLGQMFVQGKNDYTNHLGKDFVTMEEFILIGDPSLRVGGYPTGGFLGEN</sequence>
<dbReference type="Gene3D" id="3.40.50.1460">
    <property type="match status" value="1"/>
</dbReference>
<feature type="non-terminal residue" evidence="1">
    <location>
        <position position="1"/>
    </location>
</feature>
<evidence type="ECO:0000313" key="1">
    <source>
        <dbReference type="EMBL" id="GAG19119.1"/>
    </source>
</evidence>
<organism evidence="1">
    <name type="scientific">marine sediment metagenome</name>
    <dbReference type="NCBI Taxonomy" id="412755"/>
    <lineage>
        <taxon>unclassified sequences</taxon>
        <taxon>metagenomes</taxon>
        <taxon>ecological metagenomes</taxon>
    </lineage>
</organism>
<protein>
    <submittedName>
        <fullName evidence="1">Uncharacterized protein</fullName>
    </submittedName>
</protein>
<dbReference type="EMBL" id="BARS01035489">
    <property type="protein sequence ID" value="GAG19119.1"/>
    <property type="molecule type" value="Genomic_DNA"/>
</dbReference>
<accession>X0VLB8</accession>
<comment type="caution">
    <text evidence="1">The sequence shown here is derived from an EMBL/GenBank/DDBJ whole genome shotgun (WGS) entry which is preliminary data.</text>
</comment>
<reference evidence="1" key="1">
    <citation type="journal article" date="2014" name="Front. Microbiol.">
        <title>High frequency of phylogenetically diverse reductive dehalogenase-homologous genes in deep subseafloor sedimentary metagenomes.</title>
        <authorList>
            <person name="Kawai M."/>
            <person name="Futagami T."/>
            <person name="Toyoda A."/>
            <person name="Takaki Y."/>
            <person name="Nishi S."/>
            <person name="Hori S."/>
            <person name="Arai W."/>
            <person name="Tsubouchi T."/>
            <person name="Morono Y."/>
            <person name="Uchiyama I."/>
            <person name="Ito T."/>
            <person name="Fujiyama A."/>
            <person name="Inagaki F."/>
            <person name="Takami H."/>
        </authorList>
    </citation>
    <scope>NUCLEOTIDE SEQUENCE</scope>
    <source>
        <strain evidence="1">Expedition CK06-06</strain>
    </source>
</reference>
<name>X0VLB8_9ZZZZ</name>
<dbReference type="AlphaFoldDB" id="X0VLB8"/>
<proteinExistence type="predicted"/>
<gene>
    <name evidence="1" type="ORF">S01H1_54675</name>
</gene>